<comment type="caution">
    <text evidence="1">The sequence shown here is derived from an EMBL/GenBank/DDBJ whole genome shotgun (WGS) entry which is preliminary data.</text>
</comment>
<reference evidence="1 2" key="1">
    <citation type="submission" date="2023-08" db="EMBL/GenBank/DDBJ databases">
        <title>Annotated Genome Sequence of Vanrija albida AlHP1.</title>
        <authorList>
            <person name="Herzog R."/>
        </authorList>
    </citation>
    <scope>NUCLEOTIDE SEQUENCE [LARGE SCALE GENOMIC DNA]</scope>
    <source>
        <strain evidence="1 2">AlHP1</strain>
    </source>
</reference>
<dbReference type="Proteomes" id="UP001565368">
    <property type="component" value="Unassembled WGS sequence"/>
</dbReference>
<protein>
    <submittedName>
        <fullName evidence="1">Uncharacterized protein</fullName>
    </submittedName>
</protein>
<evidence type="ECO:0000313" key="2">
    <source>
        <dbReference type="Proteomes" id="UP001565368"/>
    </source>
</evidence>
<accession>A0ABR3PZM6</accession>
<sequence length="120" mass="12604">MPIIITGLDCYTGAKVPELQACCTGGHTSFGTMPQGSFNTSRPAIASQLWANITGPTIAYCDMDDTGVAETMALCFAGKVGMDKKWLQCQPKVKNGGRKRAHATWGLLGVVALLASAVVL</sequence>
<dbReference type="EMBL" id="JBBXJM010000005">
    <property type="protein sequence ID" value="KAL1407833.1"/>
    <property type="molecule type" value="Genomic_DNA"/>
</dbReference>
<evidence type="ECO:0000313" key="1">
    <source>
        <dbReference type="EMBL" id="KAL1407833.1"/>
    </source>
</evidence>
<proteinExistence type="predicted"/>
<name>A0ABR3PZM6_9TREE</name>
<organism evidence="1 2">
    <name type="scientific">Vanrija albida</name>
    <dbReference type="NCBI Taxonomy" id="181172"/>
    <lineage>
        <taxon>Eukaryota</taxon>
        <taxon>Fungi</taxon>
        <taxon>Dikarya</taxon>
        <taxon>Basidiomycota</taxon>
        <taxon>Agaricomycotina</taxon>
        <taxon>Tremellomycetes</taxon>
        <taxon>Trichosporonales</taxon>
        <taxon>Trichosporonaceae</taxon>
        <taxon>Vanrija</taxon>
    </lineage>
</organism>
<keyword evidence="2" id="KW-1185">Reference proteome</keyword>
<gene>
    <name evidence="1" type="ORF">Q8F55_007269</name>
</gene>
<dbReference type="RefSeq" id="XP_069207777.1">
    <property type="nucleotide sequence ID" value="XM_069355706.1"/>
</dbReference>
<dbReference type="GeneID" id="95988312"/>